<dbReference type="PANTHER" id="PTHR10091">
    <property type="entry name" value="ALDOSE-1-EPIMERASE"/>
    <property type="match status" value="1"/>
</dbReference>
<proteinExistence type="predicted"/>
<dbReference type="CDD" id="cd09022">
    <property type="entry name" value="Aldose_epim_Ec_YihR"/>
    <property type="match status" value="1"/>
</dbReference>
<dbReference type="SUPFAM" id="SSF74650">
    <property type="entry name" value="Galactose mutarotase-like"/>
    <property type="match status" value="1"/>
</dbReference>
<sequence>MPSGAQHRISAGDHTATIVEVGAMVREYRVGDRDVFVPFDVAELAPVYNAAVLVPWPNRLRDGRYTLDGETFQLPVNEPDRGTALHGLGCWYRWELVRAAADEMTLELALPAQKGWPFQLTTRVTYRVDAVDGLEVRVRTTNVGGGSAPYGVGFHPWLSTGGADLDDCVVRLDAGSHVTVDDRLLPTGVEPVTGDHDLRSARSMKGLDLDDAWVDATRDADGLSWCLLERPDGSTAAVWMDESMDCWQVCSADHIAGYERFGLAAEPMSCYADAYNSGDRLVRLAPGDSHEVRWGATLR</sequence>
<keyword evidence="2" id="KW-1185">Reference proteome</keyword>
<dbReference type="InterPro" id="IPR037480">
    <property type="entry name" value="YihR-like"/>
</dbReference>
<evidence type="ECO:0000313" key="2">
    <source>
        <dbReference type="Proteomes" id="UP000224130"/>
    </source>
</evidence>
<dbReference type="PANTHER" id="PTHR10091:SF0">
    <property type="entry name" value="GALACTOSE MUTAROTASE"/>
    <property type="match status" value="1"/>
</dbReference>
<comment type="caution">
    <text evidence="1">The sequence shown here is derived from an EMBL/GenBank/DDBJ whole genome shotgun (WGS) entry which is preliminary data.</text>
</comment>
<dbReference type="GO" id="GO:0030246">
    <property type="term" value="F:carbohydrate binding"/>
    <property type="evidence" value="ECO:0007669"/>
    <property type="project" value="InterPro"/>
</dbReference>
<gene>
    <name evidence="1" type="ORF">ATJ88_2724</name>
</gene>
<dbReference type="EMBL" id="PDJJ01000001">
    <property type="protein sequence ID" value="PFG44007.1"/>
    <property type="molecule type" value="Genomic_DNA"/>
</dbReference>
<dbReference type="Proteomes" id="UP000224130">
    <property type="component" value="Unassembled WGS sequence"/>
</dbReference>
<dbReference type="InterPro" id="IPR008183">
    <property type="entry name" value="Aldose_1/G6P_1-epimerase"/>
</dbReference>
<dbReference type="Pfam" id="PF01263">
    <property type="entry name" value="Aldose_epim"/>
    <property type="match status" value="1"/>
</dbReference>
<dbReference type="InterPro" id="IPR014718">
    <property type="entry name" value="GH-type_carb-bd"/>
</dbReference>
<dbReference type="AlphaFoldDB" id="A0A2A9EXX9"/>
<name>A0A2A9EXX9_9MICO</name>
<dbReference type="GO" id="GO:0004034">
    <property type="term" value="F:aldose 1-epimerase activity"/>
    <property type="evidence" value="ECO:0007669"/>
    <property type="project" value="TreeGrafter"/>
</dbReference>
<dbReference type="GO" id="GO:0033499">
    <property type="term" value="P:galactose catabolic process via UDP-galactose, Leloir pathway"/>
    <property type="evidence" value="ECO:0007669"/>
    <property type="project" value="TreeGrafter"/>
</dbReference>
<reference evidence="1 2" key="1">
    <citation type="submission" date="2017-10" db="EMBL/GenBank/DDBJ databases">
        <title>Sequencing the genomes of 1000 actinobacteria strains.</title>
        <authorList>
            <person name="Klenk H.-P."/>
        </authorList>
    </citation>
    <scope>NUCLEOTIDE SEQUENCE [LARGE SCALE GENOMIC DNA]</scope>
    <source>
        <strain evidence="1 2">DSM 21863</strain>
    </source>
</reference>
<evidence type="ECO:0000313" key="1">
    <source>
        <dbReference type="EMBL" id="PFG44007.1"/>
    </source>
</evidence>
<dbReference type="GO" id="GO:0006006">
    <property type="term" value="P:glucose metabolic process"/>
    <property type="evidence" value="ECO:0007669"/>
    <property type="project" value="TreeGrafter"/>
</dbReference>
<dbReference type="Gene3D" id="2.70.98.10">
    <property type="match status" value="1"/>
</dbReference>
<accession>A0A2A9EXX9</accession>
<dbReference type="InterPro" id="IPR011013">
    <property type="entry name" value="Gal_mutarotase_sf_dom"/>
</dbReference>
<organism evidence="1 2">
    <name type="scientific">Isoptericola jiangsuensis</name>
    <dbReference type="NCBI Taxonomy" id="548579"/>
    <lineage>
        <taxon>Bacteria</taxon>
        <taxon>Bacillati</taxon>
        <taxon>Actinomycetota</taxon>
        <taxon>Actinomycetes</taxon>
        <taxon>Micrococcales</taxon>
        <taxon>Promicromonosporaceae</taxon>
        <taxon>Isoptericola</taxon>
    </lineage>
</organism>
<protein>
    <submittedName>
        <fullName evidence="1">Aldose 1-epimerase</fullName>
    </submittedName>
</protein>